<dbReference type="EMBL" id="JBITWC010000045">
    <property type="protein sequence ID" value="MFI8751897.1"/>
    <property type="molecule type" value="Genomic_DNA"/>
</dbReference>
<name>A0ABW8C088_9GAMM</name>
<dbReference type="RefSeq" id="WP_399846491.1">
    <property type="nucleotide sequence ID" value="NZ_JBITWC010000045.1"/>
</dbReference>
<accession>A0ABW8C088</accession>
<organism evidence="1 2">
    <name type="scientific">Vreelandella lionensis</name>
    <dbReference type="NCBI Taxonomy" id="1144478"/>
    <lineage>
        <taxon>Bacteria</taxon>
        <taxon>Pseudomonadati</taxon>
        <taxon>Pseudomonadota</taxon>
        <taxon>Gammaproteobacteria</taxon>
        <taxon>Oceanospirillales</taxon>
        <taxon>Halomonadaceae</taxon>
        <taxon>Vreelandella</taxon>
    </lineage>
</organism>
<sequence length="58" mass="6668">MSILITAIALMLFSVAEVRVIQCFLRVEYQIPNRLAIRIDDCCMNLVLFLPWLATGIR</sequence>
<gene>
    <name evidence="1" type="ORF">ACIGG6_18090</name>
</gene>
<comment type="caution">
    <text evidence="1">The sequence shown here is derived from an EMBL/GenBank/DDBJ whole genome shotgun (WGS) entry which is preliminary data.</text>
</comment>
<keyword evidence="2" id="KW-1185">Reference proteome</keyword>
<proteinExistence type="predicted"/>
<evidence type="ECO:0000313" key="1">
    <source>
        <dbReference type="EMBL" id="MFI8751897.1"/>
    </source>
</evidence>
<protein>
    <submittedName>
        <fullName evidence="1">Uncharacterized protein</fullName>
    </submittedName>
</protein>
<dbReference type="Proteomes" id="UP001614338">
    <property type="component" value="Unassembled WGS sequence"/>
</dbReference>
<reference evidence="1 2" key="1">
    <citation type="submission" date="2024-10" db="EMBL/GenBank/DDBJ databases">
        <title>The Natural Products Discovery Center: Release of the First 8490 Sequenced Strains for Exploring Actinobacteria Biosynthetic Diversity.</title>
        <authorList>
            <person name="Kalkreuter E."/>
            <person name="Kautsar S.A."/>
            <person name="Yang D."/>
            <person name="Bader C.D."/>
            <person name="Teijaro C.N."/>
            <person name="Fluegel L."/>
            <person name="Davis C.M."/>
            <person name="Simpson J.R."/>
            <person name="Lauterbach L."/>
            <person name="Steele A.D."/>
            <person name="Gui C."/>
            <person name="Meng S."/>
            <person name="Li G."/>
            <person name="Viehrig K."/>
            <person name="Ye F."/>
            <person name="Su P."/>
            <person name="Kiefer A.F."/>
            <person name="Nichols A."/>
            <person name="Cepeda A.J."/>
            <person name="Yan W."/>
            <person name="Fan B."/>
            <person name="Jiang Y."/>
            <person name="Adhikari A."/>
            <person name="Zheng C.-J."/>
            <person name="Schuster L."/>
            <person name="Cowan T.M."/>
            <person name="Smanski M.J."/>
            <person name="Chevrette M.G."/>
            <person name="De Carvalho L.P.S."/>
            <person name="Shen B."/>
        </authorList>
    </citation>
    <scope>NUCLEOTIDE SEQUENCE [LARGE SCALE GENOMIC DNA]</scope>
    <source>
        <strain evidence="1 2">NPDC077409</strain>
    </source>
</reference>
<evidence type="ECO:0000313" key="2">
    <source>
        <dbReference type="Proteomes" id="UP001614338"/>
    </source>
</evidence>